<gene>
    <name evidence="2" type="ORF">Gogos_005849</name>
</gene>
<dbReference type="AlphaFoldDB" id="A0A7J9C3S2"/>
<dbReference type="EMBL" id="JABEZY010000008">
    <property type="protein sequence ID" value="MBA0743131.1"/>
    <property type="molecule type" value="Genomic_DNA"/>
</dbReference>
<organism evidence="2 3">
    <name type="scientific">Gossypium gossypioides</name>
    <name type="common">Mexican cotton</name>
    <name type="synonym">Selera gossypioides</name>
    <dbReference type="NCBI Taxonomy" id="34282"/>
    <lineage>
        <taxon>Eukaryota</taxon>
        <taxon>Viridiplantae</taxon>
        <taxon>Streptophyta</taxon>
        <taxon>Embryophyta</taxon>
        <taxon>Tracheophyta</taxon>
        <taxon>Spermatophyta</taxon>
        <taxon>Magnoliopsida</taxon>
        <taxon>eudicotyledons</taxon>
        <taxon>Gunneridae</taxon>
        <taxon>Pentapetalae</taxon>
        <taxon>rosids</taxon>
        <taxon>malvids</taxon>
        <taxon>Malvales</taxon>
        <taxon>Malvaceae</taxon>
        <taxon>Malvoideae</taxon>
        <taxon>Gossypium</taxon>
    </lineage>
</organism>
<feature type="region of interest" description="Disordered" evidence="1">
    <location>
        <begin position="58"/>
        <end position="123"/>
    </location>
</feature>
<evidence type="ECO:0000256" key="1">
    <source>
        <dbReference type="SAM" id="MobiDB-lite"/>
    </source>
</evidence>
<feature type="compositionally biased region" description="Acidic residues" evidence="1">
    <location>
        <begin position="99"/>
        <end position="109"/>
    </location>
</feature>
<evidence type="ECO:0000313" key="2">
    <source>
        <dbReference type="EMBL" id="MBA0743131.1"/>
    </source>
</evidence>
<name>A0A7J9C3S2_GOSGO</name>
<feature type="non-terminal residue" evidence="2">
    <location>
        <position position="123"/>
    </location>
</feature>
<protein>
    <submittedName>
        <fullName evidence="2">Uncharacterized protein</fullName>
    </submittedName>
</protein>
<proteinExistence type="predicted"/>
<sequence length="123" mass="13827">MLNPLKLDDDECSIVNPPFKIGLSSSDYLLSRLNYCQILVETLGNTGWFGSSEYLSRSVMPTKRKPSSFPPKEDGSFTTQTRRSQRHRRTTINPRNEEVIDVPDEEESSEVLGGGKHKLNPAS</sequence>
<dbReference type="OrthoDB" id="998742at2759"/>
<reference evidence="2 3" key="1">
    <citation type="journal article" date="2019" name="Genome Biol. Evol.">
        <title>Insights into the evolution of the New World diploid cottons (Gossypium, subgenus Houzingenia) based on genome sequencing.</title>
        <authorList>
            <person name="Grover C.E."/>
            <person name="Arick M.A. 2nd"/>
            <person name="Thrash A."/>
            <person name="Conover J.L."/>
            <person name="Sanders W.S."/>
            <person name="Peterson D.G."/>
            <person name="Frelichowski J.E."/>
            <person name="Scheffler J.A."/>
            <person name="Scheffler B.E."/>
            <person name="Wendel J.F."/>
        </authorList>
    </citation>
    <scope>NUCLEOTIDE SEQUENCE [LARGE SCALE GENOMIC DNA]</scope>
    <source>
        <strain evidence="2">5</strain>
        <tissue evidence="2">Leaf</tissue>
    </source>
</reference>
<accession>A0A7J9C3S2</accession>
<evidence type="ECO:0000313" key="3">
    <source>
        <dbReference type="Proteomes" id="UP000593579"/>
    </source>
</evidence>
<keyword evidence="3" id="KW-1185">Reference proteome</keyword>
<dbReference type="Proteomes" id="UP000593579">
    <property type="component" value="Unassembled WGS sequence"/>
</dbReference>
<comment type="caution">
    <text evidence="2">The sequence shown here is derived from an EMBL/GenBank/DDBJ whole genome shotgun (WGS) entry which is preliminary data.</text>
</comment>